<dbReference type="Proteomes" id="UP000597762">
    <property type="component" value="Unassembled WGS sequence"/>
</dbReference>
<keyword evidence="1" id="KW-0812">Transmembrane</keyword>
<feature type="transmembrane region" description="Helical" evidence="1">
    <location>
        <begin position="90"/>
        <end position="110"/>
    </location>
</feature>
<gene>
    <name evidence="2" type="ORF">SPHA_40400</name>
</gene>
<feature type="transmembrane region" description="Helical" evidence="1">
    <location>
        <begin position="130"/>
        <end position="157"/>
    </location>
</feature>
<dbReference type="AlphaFoldDB" id="A0A812CUH5"/>
<name>A0A812CUH5_ACAPH</name>
<reference evidence="2" key="1">
    <citation type="submission" date="2021-01" db="EMBL/GenBank/DDBJ databases">
        <authorList>
            <person name="Li R."/>
            <person name="Bekaert M."/>
        </authorList>
    </citation>
    <scope>NUCLEOTIDE SEQUENCE</scope>
    <source>
        <strain evidence="2">Farmed</strain>
    </source>
</reference>
<keyword evidence="3" id="KW-1185">Reference proteome</keyword>
<dbReference type="EMBL" id="CAHIKZ030001904">
    <property type="protein sequence ID" value="CAE1277071.1"/>
    <property type="molecule type" value="Genomic_DNA"/>
</dbReference>
<sequence length="190" mass="22186">MADGKRAANAMLPNGLGEYRGFNATNRFLPFSLVGLSTVGIFLCERKYVRLRPDNFFFCIYYLSDFFSFSTSFFFFLIFCFFPLLSLYTASPILLNFFFLFLLRFSPFLYCRSYASISSFGSTVSRISFFFFLFFFFALFSTLSFIDVINVLFSSFVSNASDFFLYFFFSSSSFLFSLSSRYVVWRSSSF</sequence>
<feature type="transmembrane region" description="Helical" evidence="1">
    <location>
        <begin position="56"/>
        <end position="84"/>
    </location>
</feature>
<organism evidence="2 3">
    <name type="scientific">Acanthosepion pharaonis</name>
    <name type="common">Pharaoh cuttlefish</name>
    <name type="synonym">Sepia pharaonis</name>
    <dbReference type="NCBI Taxonomy" id="158019"/>
    <lineage>
        <taxon>Eukaryota</taxon>
        <taxon>Metazoa</taxon>
        <taxon>Spiralia</taxon>
        <taxon>Lophotrochozoa</taxon>
        <taxon>Mollusca</taxon>
        <taxon>Cephalopoda</taxon>
        <taxon>Coleoidea</taxon>
        <taxon>Decapodiformes</taxon>
        <taxon>Sepiida</taxon>
        <taxon>Sepiina</taxon>
        <taxon>Sepiidae</taxon>
        <taxon>Acanthosepion</taxon>
    </lineage>
</organism>
<feature type="transmembrane region" description="Helical" evidence="1">
    <location>
        <begin position="163"/>
        <end position="184"/>
    </location>
</feature>
<keyword evidence="1" id="KW-0472">Membrane</keyword>
<evidence type="ECO:0000256" key="1">
    <source>
        <dbReference type="SAM" id="Phobius"/>
    </source>
</evidence>
<evidence type="ECO:0000313" key="3">
    <source>
        <dbReference type="Proteomes" id="UP000597762"/>
    </source>
</evidence>
<accession>A0A812CUH5</accession>
<proteinExistence type="predicted"/>
<keyword evidence="1" id="KW-1133">Transmembrane helix</keyword>
<evidence type="ECO:0000313" key="2">
    <source>
        <dbReference type="EMBL" id="CAE1277071.1"/>
    </source>
</evidence>
<protein>
    <submittedName>
        <fullName evidence="2">Uncharacterized protein</fullName>
    </submittedName>
</protein>
<comment type="caution">
    <text evidence="2">The sequence shown here is derived from an EMBL/GenBank/DDBJ whole genome shotgun (WGS) entry which is preliminary data.</text>
</comment>